<evidence type="ECO:0000313" key="8">
    <source>
        <dbReference type="EMBL" id="PJK31610.1"/>
    </source>
</evidence>
<evidence type="ECO:0000256" key="2">
    <source>
        <dbReference type="ARBA" id="ARBA00015915"/>
    </source>
</evidence>
<keyword evidence="5" id="KW-0862">Zinc</keyword>
<dbReference type="Pfam" id="PF01297">
    <property type="entry name" value="ZnuA"/>
    <property type="match status" value="1"/>
</dbReference>
<feature type="chain" id="PRO_5014896326" description="High-affinity zinc uptake system protein ZnuA" evidence="7">
    <location>
        <begin position="26"/>
        <end position="329"/>
    </location>
</feature>
<keyword evidence="5" id="KW-0864">Zinc transport</keyword>
<sequence>MARGLKTGLLAAAAVVMGAASQLSAAPKVVASIQPVHSLAASVMEGVGQPYLLVPPGASPHSHALKPSDARALSEADVVFWIGPAISTFLRKPLEELAGNAEIVTLMDAPGLRLLPVREGGEFEAHGHDHGEGHGHDDHGHQDEKHEGHAHGENARPEHPEAHVWLETGNAAAMARAMAEHLARADPGNAARYRANAETLSARLAALGEELHEMLEPVEDRPFVVFHDAWAHFETQFHLRAVGSITISSEVQPGARRISRLKSRVSDLGAVCVFAEPQFDSRLVATIADGTAVRVGIADPLGADIPPGPGHYETLMRRAAAAFRDCLGG</sequence>
<dbReference type="SUPFAM" id="SSF53807">
    <property type="entry name" value="Helical backbone' metal receptor"/>
    <property type="match status" value="1"/>
</dbReference>
<accession>A0A2M9G7C7</accession>
<keyword evidence="4 7" id="KW-0732">Signal</keyword>
<proteinExistence type="inferred from homology"/>
<dbReference type="GO" id="GO:0006829">
    <property type="term" value="P:zinc ion transport"/>
    <property type="evidence" value="ECO:0007669"/>
    <property type="project" value="UniProtKB-KW"/>
</dbReference>
<name>A0A2M9G7C7_9PROT</name>
<evidence type="ECO:0000256" key="3">
    <source>
        <dbReference type="ARBA" id="ARBA00022448"/>
    </source>
</evidence>
<evidence type="ECO:0000256" key="1">
    <source>
        <dbReference type="ARBA" id="ARBA00011028"/>
    </source>
</evidence>
<evidence type="ECO:0000313" key="9">
    <source>
        <dbReference type="Proteomes" id="UP000229498"/>
    </source>
</evidence>
<dbReference type="InterPro" id="IPR006127">
    <property type="entry name" value="ZnuA-like"/>
</dbReference>
<dbReference type="InterPro" id="IPR050492">
    <property type="entry name" value="Bact_metal-bind_prot9"/>
</dbReference>
<dbReference type="EMBL" id="PHIG01000004">
    <property type="protein sequence ID" value="PJK31610.1"/>
    <property type="molecule type" value="Genomic_DNA"/>
</dbReference>
<evidence type="ECO:0000256" key="7">
    <source>
        <dbReference type="SAM" id="SignalP"/>
    </source>
</evidence>
<dbReference type="AlphaFoldDB" id="A0A2M9G7C7"/>
<dbReference type="PANTHER" id="PTHR42953:SF3">
    <property type="entry name" value="HIGH-AFFINITY ZINC UPTAKE SYSTEM PROTEIN ZNUA"/>
    <property type="match status" value="1"/>
</dbReference>
<dbReference type="Proteomes" id="UP000229498">
    <property type="component" value="Unassembled WGS sequence"/>
</dbReference>
<comment type="caution">
    <text evidence="8">The sequence shown here is derived from an EMBL/GenBank/DDBJ whole genome shotgun (WGS) entry which is preliminary data.</text>
</comment>
<dbReference type="PANTHER" id="PTHR42953">
    <property type="entry name" value="HIGH-AFFINITY ZINC UPTAKE SYSTEM PROTEIN ZNUA-RELATED"/>
    <property type="match status" value="1"/>
</dbReference>
<dbReference type="OrthoDB" id="7346865at2"/>
<protein>
    <recommendedName>
        <fullName evidence="2">High-affinity zinc uptake system protein ZnuA</fullName>
    </recommendedName>
</protein>
<evidence type="ECO:0000256" key="4">
    <source>
        <dbReference type="ARBA" id="ARBA00022729"/>
    </source>
</evidence>
<feature type="signal peptide" evidence="7">
    <location>
        <begin position="1"/>
        <end position="25"/>
    </location>
</feature>
<feature type="region of interest" description="Disordered" evidence="6">
    <location>
        <begin position="123"/>
        <end position="156"/>
    </location>
</feature>
<organism evidence="8 9">
    <name type="scientific">Minwuia thermotolerans</name>
    <dbReference type="NCBI Taxonomy" id="2056226"/>
    <lineage>
        <taxon>Bacteria</taxon>
        <taxon>Pseudomonadati</taxon>
        <taxon>Pseudomonadota</taxon>
        <taxon>Alphaproteobacteria</taxon>
        <taxon>Minwuiales</taxon>
        <taxon>Minwuiaceae</taxon>
        <taxon>Minwuia</taxon>
    </lineage>
</organism>
<keyword evidence="9" id="KW-1185">Reference proteome</keyword>
<evidence type="ECO:0000256" key="6">
    <source>
        <dbReference type="SAM" id="MobiDB-lite"/>
    </source>
</evidence>
<dbReference type="RefSeq" id="WP_109794435.1">
    <property type="nucleotide sequence ID" value="NZ_PHIG01000004.1"/>
</dbReference>
<keyword evidence="5" id="KW-0406">Ion transport</keyword>
<reference evidence="8 9" key="1">
    <citation type="submission" date="2017-11" db="EMBL/GenBank/DDBJ databases">
        <title>Draft genome sequence of Rhizobiales bacterium SY3-13.</title>
        <authorList>
            <person name="Sun C."/>
        </authorList>
    </citation>
    <scope>NUCLEOTIDE SEQUENCE [LARGE SCALE GENOMIC DNA]</scope>
    <source>
        <strain evidence="8 9">SY3-13</strain>
    </source>
</reference>
<gene>
    <name evidence="8" type="ORF">CVT23_00715</name>
</gene>
<keyword evidence="3" id="KW-0813">Transport</keyword>
<comment type="similarity">
    <text evidence="1">Belongs to the bacterial solute-binding protein 9 family.</text>
</comment>
<dbReference type="GO" id="GO:0046872">
    <property type="term" value="F:metal ion binding"/>
    <property type="evidence" value="ECO:0007669"/>
    <property type="project" value="InterPro"/>
</dbReference>
<evidence type="ECO:0000256" key="5">
    <source>
        <dbReference type="ARBA" id="ARBA00022906"/>
    </source>
</evidence>
<dbReference type="Gene3D" id="3.40.50.1980">
    <property type="entry name" value="Nitrogenase molybdenum iron protein domain"/>
    <property type="match status" value="2"/>
</dbReference>